<dbReference type="InterPro" id="IPR027417">
    <property type="entry name" value="P-loop_NTPase"/>
</dbReference>
<dbReference type="FunFam" id="1.10.10.10:FF:000322">
    <property type="entry name" value="Probable disease resistance protein At1g63360"/>
    <property type="match status" value="1"/>
</dbReference>
<evidence type="ECO:0000313" key="12">
    <source>
        <dbReference type="Proteomes" id="UP000593564"/>
    </source>
</evidence>
<keyword evidence="5" id="KW-0611">Plant defense</keyword>
<feature type="domain" description="Disease resistance R13L4/SHOC-2-like LRR" evidence="10">
    <location>
        <begin position="579"/>
        <end position="728"/>
    </location>
</feature>
<evidence type="ECO:0000256" key="4">
    <source>
        <dbReference type="ARBA" id="ARBA00022741"/>
    </source>
</evidence>
<dbReference type="Proteomes" id="UP000593564">
    <property type="component" value="Unassembled WGS sequence"/>
</dbReference>
<sequence length="1038" mass="118672">MSLIQPILVTLRWLWDPIATRINSARNLHKNLELLKDKASDLGTRRDDINHEIDQSKPEKTPTKECKSWIAKVGEMENKTEAIKQEVQGEKKCLRGLCPDIFARIELGERVVNMIEEIKVLKDKKFEDGFLTNAPPVKVEKKPVEALELTASSSDTLRKVLNKIQDRNTRMIGIWGMGGIGKTSIMLHLNNTPEIATMFDIVIWVTVSKSTTIRKLQDQIVKRLSIKITDESDDQVLEGKKYLLLLDDVWKKVDLSLVGLPNANEDNGCKVVLATRERGVCRKMGTDFDTKVSVLSDEEGWDMFYSKVGDVVMSPTIKLVAEEIVRKCGGLPLALKIVSSALRKVENVSVWKDFVREWKSPATSFIKDWSEELFHLLKVSYDQIEDTEKRHCFLYCGLYPEDHKIKKSRLIDYWRAEGLLSGKLSLIEARDKGEAILEALIDSCLLERCEGDDEHVIMHDVIRDLILAMTSLKGEEHKHLVTGTSVEEMPEDEEWTEATRISFLDHGLSNLPDLPNCQMLLTLLLGGNSELSEIPIPFFNKMGRLRVLDLSYTGIKSLPTSISNLDSLRELDLTCCLSLVELPEEVGALKGLEVLWVTMTRIKILPSWISELTALKCLQFWGSKYEFKIPCEVTCNLSQMEELKFMDFSGHCGTICESADIVAEEVSSLKRLFALEFHFWTVTSLQHFLQNSQSWRSKRLENFRFVVGKDVSGRSLPPWKKYERCLRYIGGAEEEGSILPWAIKEVLRQSNYFALEYHVTLNTLSEVGVQNTVDLRKCFVHECGALEIVVDRDGLEMDAFPNLEFLSLSSLSNLRHILCLDQPERLPSTPPLSAVNSFTYLRDLELVKCHMIKKLFSSGFMIRQLSNLVTLRVENCEGLKGMISEDEVTEYEALPKLTVVRLVDLPQFVSFFKDVRMSWPALKELYIDQCPKLRKLPFDLNSGAAVEKIIADPKWWDALEWDDNAIQKRFQLLFSGTLLHPLSQYFYDNQTHQIIDAPDEYFLKQQKRTTAIKIPATETPDSYQWSLMDRTYLLTSSQ</sequence>
<dbReference type="InterPro" id="IPR002182">
    <property type="entry name" value="NB-ARC"/>
</dbReference>
<dbReference type="Pfam" id="PF23247">
    <property type="entry name" value="LRR_RPS2"/>
    <property type="match status" value="1"/>
</dbReference>
<dbReference type="InterPro" id="IPR032675">
    <property type="entry name" value="LRR_dom_sf"/>
</dbReference>
<keyword evidence="12" id="KW-1185">Reference proteome</keyword>
<dbReference type="GO" id="GO:0005524">
    <property type="term" value="F:ATP binding"/>
    <property type="evidence" value="ECO:0007669"/>
    <property type="project" value="UniProtKB-KW"/>
</dbReference>
<evidence type="ECO:0000259" key="7">
    <source>
        <dbReference type="Pfam" id="PF00931"/>
    </source>
</evidence>
<dbReference type="Gene3D" id="3.40.50.300">
    <property type="entry name" value="P-loop containing nucleotide triphosphate hydrolases"/>
    <property type="match status" value="1"/>
</dbReference>
<feature type="domain" description="NB-ARC" evidence="7">
    <location>
        <begin position="155"/>
        <end position="309"/>
    </location>
</feature>
<keyword evidence="2" id="KW-0433">Leucine-rich repeat</keyword>
<proteinExistence type="inferred from homology"/>
<dbReference type="GO" id="GO:0043531">
    <property type="term" value="F:ADP binding"/>
    <property type="evidence" value="ECO:0007669"/>
    <property type="project" value="InterPro"/>
</dbReference>
<dbReference type="InterPro" id="IPR042197">
    <property type="entry name" value="Apaf_helical"/>
</dbReference>
<evidence type="ECO:0000256" key="3">
    <source>
        <dbReference type="ARBA" id="ARBA00022737"/>
    </source>
</evidence>
<dbReference type="InterPro" id="IPR058922">
    <property type="entry name" value="WHD_DRP"/>
</dbReference>
<comment type="caution">
    <text evidence="11">The sequence shown here is derived from an EMBL/GenBank/DDBJ whole genome shotgun (WGS) entry which is preliminary data.</text>
</comment>
<gene>
    <name evidence="11" type="ORF">HYC85_011361</name>
</gene>
<keyword evidence="6" id="KW-0067">ATP-binding</keyword>
<evidence type="ECO:0000259" key="8">
    <source>
        <dbReference type="Pfam" id="PF23247"/>
    </source>
</evidence>
<evidence type="ECO:0000313" key="11">
    <source>
        <dbReference type="EMBL" id="KAF5949368.1"/>
    </source>
</evidence>
<organism evidence="11 12">
    <name type="scientific">Camellia sinensis</name>
    <name type="common">Tea plant</name>
    <name type="synonym">Thea sinensis</name>
    <dbReference type="NCBI Taxonomy" id="4442"/>
    <lineage>
        <taxon>Eukaryota</taxon>
        <taxon>Viridiplantae</taxon>
        <taxon>Streptophyta</taxon>
        <taxon>Embryophyta</taxon>
        <taxon>Tracheophyta</taxon>
        <taxon>Spermatophyta</taxon>
        <taxon>Magnoliopsida</taxon>
        <taxon>eudicotyledons</taxon>
        <taxon>Gunneridae</taxon>
        <taxon>Pentapetalae</taxon>
        <taxon>asterids</taxon>
        <taxon>Ericales</taxon>
        <taxon>Theaceae</taxon>
        <taxon>Camellia</taxon>
    </lineage>
</organism>
<comment type="similarity">
    <text evidence="1">Belongs to the disease resistance NB-LRR family.</text>
</comment>
<reference evidence="11 12" key="2">
    <citation type="submission" date="2020-07" db="EMBL/GenBank/DDBJ databases">
        <title>Genome assembly of wild tea tree DASZ reveals pedigree and selection history of tea varieties.</title>
        <authorList>
            <person name="Zhang W."/>
        </authorList>
    </citation>
    <scope>NUCLEOTIDE SEQUENCE [LARGE SCALE GENOMIC DNA]</scope>
    <source>
        <strain evidence="12">cv. G240</strain>
        <tissue evidence="11">Leaf</tissue>
    </source>
</reference>
<dbReference type="Pfam" id="PF23559">
    <property type="entry name" value="WHD_DRP"/>
    <property type="match status" value="1"/>
</dbReference>
<evidence type="ECO:0000259" key="9">
    <source>
        <dbReference type="Pfam" id="PF23559"/>
    </source>
</evidence>
<feature type="domain" description="Disease resistance protein winged helix" evidence="9">
    <location>
        <begin position="398"/>
        <end position="466"/>
    </location>
</feature>
<dbReference type="PANTHER" id="PTHR33463">
    <property type="entry name" value="NB-ARC DOMAIN-CONTAINING PROTEIN-RELATED"/>
    <property type="match status" value="1"/>
</dbReference>
<evidence type="ECO:0000256" key="6">
    <source>
        <dbReference type="ARBA" id="ARBA00022840"/>
    </source>
</evidence>
<evidence type="ECO:0000256" key="2">
    <source>
        <dbReference type="ARBA" id="ARBA00022614"/>
    </source>
</evidence>
<dbReference type="Pfam" id="PF13855">
    <property type="entry name" value="LRR_8"/>
    <property type="match status" value="1"/>
</dbReference>
<dbReference type="Pfam" id="PF00931">
    <property type="entry name" value="NB-ARC"/>
    <property type="match status" value="1"/>
</dbReference>
<dbReference type="Gene3D" id="3.80.10.10">
    <property type="entry name" value="Ribonuclease Inhibitor"/>
    <property type="match status" value="2"/>
</dbReference>
<evidence type="ECO:0008006" key="13">
    <source>
        <dbReference type="Google" id="ProtNLM"/>
    </source>
</evidence>
<dbReference type="FunFam" id="3.40.50.300:FF:001091">
    <property type="entry name" value="Probable disease resistance protein At1g61300"/>
    <property type="match status" value="1"/>
</dbReference>
<dbReference type="InterPro" id="IPR055414">
    <property type="entry name" value="LRR_R13L4/SHOC2-like"/>
</dbReference>
<keyword evidence="3" id="KW-0677">Repeat</keyword>
<name>A0A7J7HC06_CAMSI</name>
<feature type="domain" description="Disease resistance protein At4g27190-like leucine-rich repeats" evidence="8">
    <location>
        <begin position="835"/>
        <end position="936"/>
    </location>
</feature>
<protein>
    <recommendedName>
        <fullName evidence="13">NB-ARC domain-containing protein</fullName>
    </recommendedName>
</protein>
<evidence type="ECO:0000256" key="1">
    <source>
        <dbReference type="ARBA" id="ARBA00008894"/>
    </source>
</evidence>
<dbReference type="Pfam" id="PF23598">
    <property type="entry name" value="LRR_14"/>
    <property type="match status" value="1"/>
</dbReference>
<keyword evidence="4" id="KW-0547">Nucleotide-binding</keyword>
<accession>A0A7J7HC06</accession>
<dbReference type="InterPro" id="IPR036388">
    <property type="entry name" value="WH-like_DNA-bd_sf"/>
</dbReference>
<dbReference type="Gene3D" id="1.10.10.10">
    <property type="entry name" value="Winged helix-like DNA-binding domain superfamily/Winged helix DNA-binding domain"/>
    <property type="match status" value="1"/>
</dbReference>
<dbReference type="InterPro" id="IPR050905">
    <property type="entry name" value="Plant_NBS-LRR"/>
</dbReference>
<evidence type="ECO:0000256" key="5">
    <source>
        <dbReference type="ARBA" id="ARBA00022821"/>
    </source>
</evidence>
<reference evidence="12" key="1">
    <citation type="journal article" date="2020" name="Nat. Commun.">
        <title>Genome assembly of wild tea tree DASZ reveals pedigree and selection history of tea varieties.</title>
        <authorList>
            <person name="Zhang W."/>
            <person name="Zhang Y."/>
            <person name="Qiu H."/>
            <person name="Guo Y."/>
            <person name="Wan H."/>
            <person name="Zhang X."/>
            <person name="Scossa F."/>
            <person name="Alseekh S."/>
            <person name="Zhang Q."/>
            <person name="Wang P."/>
            <person name="Xu L."/>
            <person name="Schmidt M.H."/>
            <person name="Jia X."/>
            <person name="Li D."/>
            <person name="Zhu A."/>
            <person name="Guo F."/>
            <person name="Chen W."/>
            <person name="Ni D."/>
            <person name="Usadel B."/>
            <person name="Fernie A.R."/>
            <person name="Wen W."/>
        </authorList>
    </citation>
    <scope>NUCLEOTIDE SEQUENCE [LARGE SCALE GENOMIC DNA]</scope>
    <source>
        <strain evidence="12">cv. G240</strain>
    </source>
</reference>
<dbReference type="SUPFAM" id="SSF52540">
    <property type="entry name" value="P-loop containing nucleoside triphosphate hydrolases"/>
    <property type="match status" value="1"/>
</dbReference>
<dbReference type="PANTHER" id="PTHR33463:SF209">
    <property type="entry name" value="DISEASE RESISTANCE PROTEIN RPS2-LIKE"/>
    <property type="match status" value="1"/>
</dbReference>
<dbReference type="Gene3D" id="1.10.8.430">
    <property type="entry name" value="Helical domain of apoptotic protease-activating factors"/>
    <property type="match status" value="1"/>
</dbReference>
<dbReference type="SUPFAM" id="SSF52058">
    <property type="entry name" value="L domain-like"/>
    <property type="match status" value="1"/>
</dbReference>
<evidence type="ECO:0000259" key="10">
    <source>
        <dbReference type="Pfam" id="PF23598"/>
    </source>
</evidence>
<dbReference type="AlphaFoldDB" id="A0A7J7HC06"/>
<dbReference type="EMBL" id="JACBKZ010000005">
    <property type="protein sequence ID" value="KAF5949368.1"/>
    <property type="molecule type" value="Genomic_DNA"/>
</dbReference>
<dbReference type="GO" id="GO:0051607">
    <property type="term" value="P:defense response to virus"/>
    <property type="evidence" value="ECO:0007669"/>
    <property type="project" value="UniProtKB-ARBA"/>
</dbReference>
<dbReference type="PRINTS" id="PR00364">
    <property type="entry name" value="DISEASERSIST"/>
</dbReference>
<dbReference type="InterPro" id="IPR001611">
    <property type="entry name" value="Leu-rich_rpt"/>
</dbReference>
<dbReference type="InterPro" id="IPR057135">
    <property type="entry name" value="At4g27190-like_LRR"/>
</dbReference>